<reference evidence="1 2" key="1">
    <citation type="submission" date="2015-02" db="EMBL/GenBank/DDBJ databases">
        <title>Single-cell genomics of uncultivated deep-branching MTB reveals a conserved set of magnetosome genes.</title>
        <authorList>
            <person name="Kolinko S."/>
            <person name="Richter M."/>
            <person name="Glockner F.O."/>
            <person name="Brachmann A."/>
            <person name="Schuler D."/>
        </authorList>
    </citation>
    <scope>NUCLEOTIDE SEQUENCE [LARGE SCALE GENOMIC DNA]</scope>
    <source>
        <strain evidence="1">SKK-01</strain>
    </source>
</reference>
<comment type="caution">
    <text evidence="1">The sequence shown here is derived from an EMBL/GenBank/DDBJ whole genome shotgun (WGS) entry which is preliminary data.</text>
</comment>
<dbReference type="EMBL" id="JYNY01000341">
    <property type="protein sequence ID" value="KJJ84521.1"/>
    <property type="molecule type" value="Genomic_DNA"/>
</dbReference>
<evidence type="ECO:0000313" key="1">
    <source>
        <dbReference type="EMBL" id="KJJ84521.1"/>
    </source>
</evidence>
<proteinExistence type="predicted"/>
<dbReference type="Proteomes" id="UP000033428">
    <property type="component" value="Unassembled WGS sequence"/>
</dbReference>
<accession>A0A0F0CSL4</accession>
<sequence length="65" mass="7963">MFQTRAHYNDFFTVFARSFLPEKKEEGAYSFFSSQSFEKTARLNKEQRLFWVYKRKILTKKKARV</sequence>
<protein>
    <submittedName>
        <fullName evidence="1">Uncharacterized protein</fullName>
    </submittedName>
</protein>
<organism evidence="1 2">
    <name type="scientific">Candidatus Omnitrophus magneticus</name>
    <dbReference type="NCBI Taxonomy" id="1609969"/>
    <lineage>
        <taxon>Bacteria</taxon>
        <taxon>Pseudomonadati</taxon>
        <taxon>Candidatus Omnitrophota</taxon>
        <taxon>Candidatus Omnitrophus</taxon>
    </lineage>
</organism>
<dbReference type="AlphaFoldDB" id="A0A0F0CSL4"/>
<keyword evidence="2" id="KW-1185">Reference proteome</keyword>
<evidence type="ECO:0000313" key="2">
    <source>
        <dbReference type="Proteomes" id="UP000033428"/>
    </source>
</evidence>
<gene>
    <name evidence="1" type="ORF">OMAG_001625</name>
</gene>
<name>A0A0F0CSL4_9BACT</name>